<protein>
    <recommendedName>
        <fullName evidence="10">Rrn7/TAF1B C-terminal cyclin domain-containing protein</fullName>
    </recommendedName>
</protein>
<feature type="domain" description="Rrn7/TAF1B C-terminal cyclin" evidence="10">
    <location>
        <begin position="161"/>
        <end position="294"/>
    </location>
</feature>
<evidence type="ECO:0000256" key="9">
    <source>
        <dbReference type="ARBA" id="ARBA00023242"/>
    </source>
</evidence>
<organism evidence="11 12">
    <name type="scientific">Coccomyxa subellipsoidea</name>
    <dbReference type="NCBI Taxonomy" id="248742"/>
    <lineage>
        <taxon>Eukaryota</taxon>
        <taxon>Viridiplantae</taxon>
        <taxon>Chlorophyta</taxon>
        <taxon>core chlorophytes</taxon>
        <taxon>Trebouxiophyceae</taxon>
        <taxon>Trebouxiophyceae incertae sedis</taxon>
        <taxon>Coccomyxaceae</taxon>
        <taxon>Coccomyxa</taxon>
    </lineage>
</organism>
<evidence type="ECO:0000259" key="10">
    <source>
        <dbReference type="Pfam" id="PF20645"/>
    </source>
</evidence>
<keyword evidence="8" id="KW-0804">Transcription</keyword>
<sequence length="418" mass="45771">MDPPPSLCPLCFGTSWSLTNGVLVCDSCGTQSQVYVEEAQEFQTGIDDSRFRQRTQRSKAPVVKLETASTEETPKADSIQKMMLWYCRCLQIALQEVVTMLQTQCGQSTSLSSVVRRICNGRLPFLSLPALSAKLLQSAQEADCTLPPALLQPTGVMGVQELVAMAAQIGSRLQMRLPPVNAGALLHRYVQDLSLPEEIVPVALRLFDIYLSGSPQVWLQDDVFLHPYAHLMAILLVTLKLCCQLDIPGAAPEEGPEWQAWARAVLQHTQGPHAFPATALEAAALSDEDFAAYMEYLRSTVFSETSVPDGLADIIKAVKQRAGLDHKRDGAGRQPASEHSHKLHVPQIELGIRTETLYQMACVGEASAEHRLGADYVAVLTACAAHLWLQPSFLHRLVCQLELNMGKLESDLAMSDAA</sequence>
<evidence type="ECO:0000256" key="1">
    <source>
        <dbReference type="ARBA" id="ARBA00004604"/>
    </source>
</evidence>
<gene>
    <name evidence="11" type="ORF">WJX75_007180</name>
</gene>
<evidence type="ECO:0000256" key="8">
    <source>
        <dbReference type="ARBA" id="ARBA00023163"/>
    </source>
</evidence>
<dbReference type="EMBL" id="JALJOT010000005">
    <property type="protein sequence ID" value="KAK9915291.1"/>
    <property type="molecule type" value="Genomic_DNA"/>
</dbReference>
<comment type="subcellular location">
    <subcellularLocation>
        <location evidence="1">Nucleus</location>
        <location evidence="1">Nucleolus</location>
    </subcellularLocation>
</comment>
<evidence type="ECO:0000256" key="3">
    <source>
        <dbReference type="ARBA" id="ARBA00022723"/>
    </source>
</evidence>
<evidence type="ECO:0000313" key="12">
    <source>
        <dbReference type="Proteomes" id="UP001491310"/>
    </source>
</evidence>
<dbReference type="PANTHER" id="PTHR31576">
    <property type="entry name" value="TATA BOX-BINDING PROTEIN-ASSOCIATED FACTOR RNA POLYMERASE I SUBUNIT B"/>
    <property type="match status" value="1"/>
</dbReference>
<evidence type="ECO:0000256" key="2">
    <source>
        <dbReference type="ARBA" id="ARBA00006899"/>
    </source>
</evidence>
<keyword evidence="4" id="KW-0863">Zinc-finger</keyword>
<evidence type="ECO:0000256" key="5">
    <source>
        <dbReference type="ARBA" id="ARBA00022833"/>
    </source>
</evidence>
<dbReference type="PANTHER" id="PTHR31576:SF2">
    <property type="entry name" value="TATA BOX-BINDING PROTEIN-ASSOCIATED FACTOR RNA POLYMERASE I SUBUNIT B"/>
    <property type="match status" value="1"/>
</dbReference>
<dbReference type="Pfam" id="PF20645">
    <property type="entry name" value="Rrn7_cyclin_C"/>
    <property type="match status" value="1"/>
</dbReference>
<keyword evidence="12" id="KW-1185">Reference proteome</keyword>
<dbReference type="InterPro" id="IPR033599">
    <property type="entry name" value="TAF1B/Rrn7"/>
</dbReference>
<dbReference type="Proteomes" id="UP001491310">
    <property type="component" value="Unassembled WGS sequence"/>
</dbReference>
<accession>A0ABR2YUD4</accession>
<evidence type="ECO:0000256" key="4">
    <source>
        <dbReference type="ARBA" id="ARBA00022771"/>
    </source>
</evidence>
<dbReference type="InterPro" id="IPR048538">
    <property type="entry name" value="Rrn7_cyclin_C"/>
</dbReference>
<evidence type="ECO:0000313" key="11">
    <source>
        <dbReference type="EMBL" id="KAK9915291.1"/>
    </source>
</evidence>
<comment type="similarity">
    <text evidence="2">Belongs to the RRN7/TAF1B family.</text>
</comment>
<proteinExistence type="inferred from homology"/>
<keyword evidence="3" id="KW-0479">Metal-binding</keyword>
<name>A0ABR2YUD4_9CHLO</name>
<evidence type="ECO:0000256" key="6">
    <source>
        <dbReference type="ARBA" id="ARBA00023015"/>
    </source>
</evidence>
<reference evidence="11 12" key="1">
    <citation type="journal article" date="2024" name="Nat. Commun.">
        <title>Phylogenomics reveals the evolutionary origins of lichenization in chlorophyte algae.</title>
        <authorList>
            <person name="Puginier C."/>
            <person name="Libourel C."/>
            <person name="Otte J."/>
            <person name="Skaloud P."/>
            <person name="Haon M."/>
            <person name="Grisel S."/>
            <person name="Petersen M."/>
            <person name="Berrin J.G."/>
            <person name="Delaux P.M."/>
            <person name="Dal Grande F."/>
            <person name="Keller J."/>
        </authorList>
    </citation>
    <scope>NUCLEOTIDE SEQUENCE [LARGE SCALE GENOMIC DNA]</scope>
    <source>
        <strain evidence="11 12">SAG 216-7</strain>
    </source>
</reference>
<comment type="caution">
    <text evidence="11">The sequence shown here is derived from an EMBL/GenBank/DDBJ whole genome shotgun (WGS) entry which is preliminary data.</text>
</comment>
<evidence type="ECO:0000256" key="7">
    <source>
        <dbReference type="ARBA" id="ARBA00023125"/>
    </source>
</evidence>
<keyword evidence="9" id="KW-0539">Nucleus</keyword>
<keyword evidence="6" id="KW-0805">Transcription regulation</keyword>
<keyword evidence="7" id="KW-0238">DNA-binding</keyword>
<keyword evidence="5" id="KW-0862">Zinc</keyword>